<dbReference type="EMBL" id="BAABHD010000079">
    <property type="protein sequence ID" value="GAA4465419.1"/>
    <property type="molecule type" value="Genomic_DNA"/>
</dbReference>
<comment type="catalytic activity">
    <reaction evidence="1">
        <text>ATP + protein L-histidine = ADP + protein N-phospho-L-histidine.</text>
        <dbReference type="EC" id="2.7.13.3"/>
    </reaction>
</comment>
<feature type="coiled-coil region" evidence="4">
    <location>
        <begin position="92"/>
        <end position="119"/>
    </location>
</feature>
<dbReference type="Pfam" id="PF02518">
    <property type="entry name" value="HATPase_c"/>
    <property type="match status" value="1"/>
</dbReference>
<keyword evidence="3" id="KW-0597">Phosphoprotein</keyword>
<accession>A0ABP8NGE4</accession>
<dbReference type="PANTHER" id="PTHR43065:SF42">
    <property type="entry name" value="TWO-COMPONENT SENSOR PPRA"/>
    <property type="match status" value="1"/>
</dbReference>
<keyword evidence="4" id="KW-0175">Coiled coil</keyword>
<dbReference type="SMART" id="SM00387">
    <property type="entry name" value="HATPase_c"/>
    <property type="match status" value="1"/>
</dbReference>
<evidence type="ECO:0000259" key="5">
    <source>
        <dbReference type="PROSITE" id="PS50109"/>
    </source>
</evidence>
<comment type="caution">
    <text evidence="6">The sequence shown here is derived from an EMBL/GenBank/DDBJ whole genome shotgun (WGS) entry which is preliminary data.</text>
</comment>
<proteinExistence type="predicted"/>
<protein>
    <recommendedName>
        <fullName evidence="2">histidine kinase</fullName>
        <ecNumber evidence="2">2.7.13.3</ecNumber>
    </recommendedName>
</protein>
<evidence type="ECO:0000313" key="6">
    <source>
        <dbReference type="EMBL" id="GAA4465419.1"/>
    </source>
</evidence>
<dbReference type="EC" id="2.7.13.3" evidence="2"/>
<evidence type="ECO:0000313" key="7">
    <source>
        <dbReference type="Proteomes" id="UP001501175"/>
    </source>
</evidence>
<keyword evidence="7" id="KW-1185">Reference proteome</keyword>
<sequence length="296" mass="33216">METTSSSTELEKANASLSEMVLALNKEIDVFKQRFVQQDNLANIGNLTAGILHEIKNPLNFITNFSKLSVTICKEVKEISQKIQEGTSPEDIAEMNDLVVILENNLTKIQENGERAERIIFGMLSQTRTNEIAFQPTNINQILEEFAKLAYQGARAEDKDFNVTFSFRFDPAVGLINVAATEFNRVIINLVGNAYYAVNEKRRRFGEKYNPEVFISTERLPQYVVIRIRDNGIGIPPEVRQKLFTPFFTTKPVGKGTGLGLSLSRSIIQEIHKGTLAIDSEPGEFTEVTITLPILV</sequence>
<evidence type="ECO:0000256" key="4">
    <source>
        <dbReference type="SAM" id="Coils"/>
    </source>
</evidence>
<dbReference type="InterPro" id="IPR005467">
    <property type="entry name" value="His_kinase_dom"/>
</dbReference>
<dbReference type="CDD" id="cd00082">
    <property type="entry name" value="HisKA"/>
    <property type="match status" value="1"/>
</dbReference>
<dbReference type="InterPro" id="IPR004358">
    <property type="entry name" value="Sig_transdc_His_kin-like_C"/>
</dbReference>
<dbReference type="InterPro" id="IPR003661">
    <property type="entry name" value="HisK_dim/P_dom"/>
</dbReference>
<feature type="domain" description="Histidine kinase" evidence="5">
    <location>
        <begin position="50"/>
        <end position="296"/>
    </location>
</feature>
<dbReference type="InterPro" id="IPR003594">
    <property type="entry name" value="HATPase_dom"/>
</dbReference>
<evidence type="ECO:0000256" key="3">
    <source>
        <dbReference type="ARBA" id="ARBA00022553"/>
    </source>
</evidence>
<organism evidence="6 7">
    <name type="scientific">Nibrella saemangeumensis</name>
    <dbReference type="NCBI Taxonomy" id="1084526"/>
    <lineage>
        <taxon>Bacteria</taxon>
        <taxon>Pseudomonadati</taxon>
        <taxon>Bacteroidota</taxon>
        <taxon>Cytophagia</taxon>
        <taxon>Cytophagales</taxon>
        <taxon>Spirosomataceae</taxon>
        <taxon>Nibrella</taxon>
    </lineage>
</organism>
<evidence type="ECO:0000256" key="1">
    <source>
        <dbReference type="ARBA" id="ARBA00000085"/>
    </source>
</evidence>
<name>A0ABP8NGE4_9BACT</name>
<evidence type="ECO:0000256" key="2">
    <source>
        <dbReference type="ARBA" id="ARBA00012438"/>
    </source>
</evidence>
<dbReference type="SUPFAM" id="SSF55874">
    <property type="entry name" value="ATPase domain of HSP90 chaperone/DNA topoisomerase II/histidine kinase"/>
    <property type="match status" value="1"/>
</dbReference>
<dbReference type="PANTHER" id="PTHR43065">
    <property type="entry name" value="SENSOR HISTIDINE KINASE"/>
    <property type="match status" value="1"/>
</dbReference>
<dbReference type="RefSeq" id="WP_345247452.1">
    <property type="nucleotide sequence ID" value="NZ_BAABHD010000079.1"/>
</dbReference>
<dbReference type="InterPro" id="IPR036890">
    <property type="entry name" value="HATPase_C_sf"/>
</dbReference>
<dbReference type="PRINTS" id="PR00344">
    <property type="entry name" value="BCTRLSENSOR"/>
</dbReference>
<dbReference type="Gene3D" id="1.10.287.130">
    <property type="match status" value="1"/>
</dbReference>
<dbReference type="Gene3D" id="3.30.565.10">
    <property type="entry name" value="Histidine kinase-like ATPase, C-terminal domain"/>
    <property type="match status" value="1"/>
</dbReference>
<dbReference type="Proteomes" id="UP001501175">
    <property type="component" value="Unassembled WGS sequence"/>
</dbReference>
<dbReference type="PROSITE" id="PS50109">
    <property type="entry name" value="HIS_KIN"/>
    <property type="match status" value="1"/>
</dbReference>
<gene>
    <name evidence="6" type="ORF">GCM10023189_46020</name>
</gene>
<reference evidence="7" key="1">
    <citation type="journal article" date="2019" name="Int. J. Syst. Evol. Microbiol.">
        <title>The Global Catalogue of Microorganisms (GCM) 10K type strain sequencing project: providing services to taxonomists for standard genome sequencing and annotation.</title>
        <authorList>
            <consortium name="The Broad Institute Genomics Platform"/>
            <consortium name="The Broad Institute Genome Sequencing Center for Infectious Disease"/>
            <person name="Wu L."/>
            <person name="Ma J."/>
        </authorList>
    </citation>
    <scope>NUCLEOTIDE SEQUENCE [LARGE SCALE GENOMIC DNA]</scope>
    <source>
        <strain evidence="7">JCM 17927</strain>
    </source>
</reference>